<proteinExistence type="predicted"/>
<comment type="caution">
    <text evidence="1">The sequence shown here is derived from an EMBL/GenBank/DDBJ whole genome shotgun (WGS) entry which is preliminary data.</text>
</comment>
<evidence type="ECO:0000313" key="2">
    <source>
        <dbReference type="Proteomes" id="UP000887013"/>
    </source>
</evidence>
<dbReference type="AlphaFoldDB" id="A0A8X6UH79"/>
<dbReference type="EMBL" id="BMAW01126575">
    <property type="protein sequence ID" value="GFU17358.1"/>
    <property type="molecule type" value="Genomic_DNA"/>
</dbReference>
<evidence type="ECO:0000313" key="1">
    <source>
        <dbReference type="EMBL" id="GFU17358.1"/>
    </source>
</evidence>
<sequence>MDDLMAGAKSNKEAIALIQNLLVTLDARGFHLRKWHSNSQDILNNLAQNLGAKESNVEIHPEKCSKALGLIWDSSTNCFVFKINFNFECEITKR</sequence>
<keyword evidence="2" id="KW-1185">Reference proteome</keyword>
<protein>
    <submittedName>
        <fullName evidence="1">Uncharacterized protein</fullName>
    </submittedName>
</protein>
<dbReference type="OrthoDB" id="6431746at2759"/>
<dbReference type="Proteomes" id="UP000887013">
    <property type="component" value="Unassembled WGS sequence"/>
</dbReference>
<organism evidence="1 2">
    <name type="scientific">Nephila pilipes</name>
    <name type="common">Giant wood spider</name>
    <name type="synonym">Nephila maculata</name>
    <dbReference type="NCBI Taxonomy" id="299642"/>
    <lineage>
        <taxon>Eukaryota</taxon>
        <taxon>Metazoa</taxon>
        <taxon>Ecdysozoa</taxon>
        <taxon>Arthropoda</taxon>
        <taxon>Chelicerata</taxon>
        <taxon>Arachnida</taxon>
        <taxon>Araneae</taxon>
        <taxon>Araneomorphae</taxon>
        <taxon>Entelegynae</taxon>
        <taxon>Araneoidea</taxon>
        <taxon>Nephilidae</taxon>
        <taxon>Nephila</taxon>
    </lineage>
</organism>
<reference evidence="1" key="1">
    <citation type="submission" date="2020-08" db="EMBL/GenBank/DDBJ databases">
        <title>Multicomponent nature underlies the extraordinary mechanical properties of spider dragline silk.</title>
        <authorList>
            <person name="Kono N."/>
            <person name="Nakamura H."/>
            <person name="Mori M."/>
            <person name="Yoshida Y."/>
            <person name="Ohtoshi R."/>
            <person name="Malay A.D."/>
            <person name="Moran D.A.P."/>
            <person name="Tomita M."/>
            <person name="Numata K."/>
            <person name="Arakawa K."/>
        </authorList>
    </citation>
    <scope>NUCLEOTIDE SEQUENCE</scope>
</reference>
<gene>
    <name evidence="1" type="primary">AVEN_179208_1</name>
    <name evidence="1" type="ORF">NPIL_420701</name>
</gene>
<name>A0A8X6UH79_NEPPI</name>
<accession>A0A8X6UH79</accession>